<keyword evidence="1" id="KW-0472">Membrane</keyword>
<gene>
    <name evidence="2" type="ORF">ABWT76_000359</name>
</gene>
<sequence>MQLDAYDKYENRDIISQQFLSYSAPQIAQNSVKDNNVNSNGMSADPISTIIAISSLIVSMSVAYVSHFQKAKIQLYIGTNIILFPICIPLKNGSGVQIEGIGFNLPITFCNRSSEGGTINRIRLVIGIPNCDDCYDMTWNTFVKLENNNFEDENIAQAISVEGGSSVNKVVRFDWINELGGRKFDLKAGRYDLRLYGWTQYKQKPDIKYVTTFIVNDQNNKKFEENVATKLQGSIWVSLDEKEKPNQLVSRNTIDMLYS</sequence>
<dbReference type="RefSeq" id="WP_354635554.1">
    <property type="nucleotide sequence ID" value="NZ_CP159837.1"/>
</dbReference>
<reference evidence="2" key="1">
    <citation type="submission" date="2024-07" db="EMBL/GenBank/DDBJ databases">
        <authorList>
            <person name="Kim Y.J."/>
            <person name="Jeong J.Y."/>
        </authorList>
    </citation>
    <scope>NUCLEOTIDE SEQUENCE</scope>
    <source>
        <strain evidence="2">GIHE-MW2</strain>
    </source>
</reference>
<name>A0AAU8JFJ6_9CYAN</name>
<dbReference type="EMBL" id="CP159837">
    <property type="protein sequence ID" value="XCM37589.1"/>
    <property type="molecule type" value="Genomic_DNA"/>
</dbReference>
<feature type="transmembrane region" description="Helical" evidence="1">
    <location>
        <begin position="47"/>
        <end position="65"/>
    </location>
</feature>
<dbReference type="AlphaFoldDB" id="A0AAU8JFJ6"/>
<proteinExistence type="predicted"/>
<keyword evidence="1" id="KW-1133">Transmembrane helix</keyword>
<evidence type="ECO:0000313" key="2">
    <source>
        <dbReference type="EMBL" id="XCM37589.1"/>
    </source>
</evidence>
<keyword evidence="1" id="KW-0812">Transmembrane</keyword>
<organism evidence="2">
    <name type="scientific">Planktothricoides raciborskii GIHE-MW2</name>
    <dbReference type="NCBI Taxonomy" id="2792601"/>
    <lineage>
        <taxon>Bacteria</taxon>
        <taxon>Bacillati</taxon>
        <taxon>Cyanobacteriota</taxon>
        <taxon>Cyanophyceae</taxon>
        <taxon>Oscillatoriophycideae</taxon>
        <taxon>Oscillatoriales</taxon>
        <taxon>Oscillatoriaceae</taxon>
        <taxon>Planktothricoides</taxon>
    </lineage>
</organism>
<protein>
    <submittedName>
        <fullName evidence="2">Uncharacterized protein</fullName>
    </submittedName>
</protein>
<evidence type="ECO:0000256" key="1">
    <source>
        <dbReference type="SAM" id="Phobius"/>
    </source>
</evidence>
<accession>A0AAU8JFJ6</accession>